<protein>
    <submittedName>
        <fullName evidence="1">Uncharacterized protein</fullName>
    </submittedName>
</protein>
<feature type="non-terminal residue" evidence="1">
    <location>
        <position position="23"/>
    </location>
</feature>
<evidence type="ECO:0000313" key="2">
    <source>
        <dbReference type="Proteomes" id="UP000663868"/>
    </source>
</evidence>
<dbReference type="Proteomes" id="UP000663868">
    <property type="component" value="Unassembled WGS sequence"/>
</dbReference>
<name>A0A820I1V7_9BILA</name>
<proteinExistence type="predicted"/>
<dbReference type="EMBL" id="CAJOBB010014271">
    <property type="protein sequence ID" value="CAF4302298.1"/>
    <property type="molecule type" value="Genomic_DNA"/>
</dbReference>
<sequence length="23" mass="2570">MSIGKIEFVLRRKNGTASKEPHA</sequence>
<accession>A0A820I1V7</accession>
<gene>
    <name evidence="1" type="ORF">KXQ929_LOCUS45598</name>
</gene>
<evidence type="ECO:0000313" key="1">
    <source>
        <dbReference type="EMBL" id="CAF4302298.1"/>
    </source>
</evidence>
<dbReference type="AlphaFoldDB" id="A0A820I1V7"/>
<organism evidence="1 2">
    <name type="scientific">Adineta steineri</name>
    <dbReference type="NCBI Taxonomy" id="433720"/>
    <lineage>
        <taxon>Eukaryota</taxon>
        <taxon>Metazoa</taxon>
        <taxon>Spiralia</taxon>
        <taxon>Gnathifera</taxon>
        <taxon>Rotifera</taxon>
        <taxon>Eurotatoria</taxon>
        <taxon>Bdelloidea</taxon>
        <taxon>Adinetida</taxon>
        <taxon>Adinetidae</taxon>
        <taxon>Adineta</taxon>
    </lineage>
</organism>
<comment type="caution">
    <text evidence="1">The sequence shown here is derived from an EMBL/GenBank/DDBJ whole genome shotgun (WGS) entry which is preliminary data.</text>
</comment>
<reference evidence="1" key="1">
    <citation type="submission" date="2021-02" db="EMBL/GenBank/DDBJ databases">
        <authorList>
            <person name="Nowell W R."/>
        </authorList>
    </citation>
    <scope>NUCLEOTIDE SEQUENCE</scope>
</reference>